<sequence length="61" mass="6881">VEIHSVGTEAGMFAIRAHRKLATEKDFLEAVNKVIKAYTKSSATPCYMTYNEISRLVRNGY</sequence>
<dbReference type="AlphaFoldDB" id="A0AAD8EWC1"/>
<proteinExistence type="predicted"/>
<dbReference type="Gene3D" id="1.10.8.60">
    <property type="match status" value="1"/>
</dbReference>
<dbReference type="Proteomes" id="UP001233172">
    <property type="component" value="Unassembled WGS sequence"/>
</dbReference>
<reference evidence="1" key="2">
    <citation type="submission" date="2023-04" db="EMBL/GenBank/DDBJ databases">
        <authorList>
            <person name="Bu L."/>
            <person name="Lu L."/>
            <person name="Laidemitt M.R."/>
            <person name="Zhang S.M."/>
            <person name="Mutuku M."/>
            <person name="Mkoji G."/>
            <person name="Steinauer M."/>
            <person name="Loker E.S."/>
        </authorList>
    </citation>
    <scope>NUCLEOTIDE SEQUENCE</scope>
    <source>
        <strain evidence="1">KasaAsao</strain>
        <tissue evidence="1">Whole Snail</tissue>
    </source>
</reference>
<reference evidence="1" key="1">
    <citation type="journal article" date="2023" name="PLoS Negl. Trop. Dis.">
        <title>A genome sequence for Biomphalaria pfeifferi, the major vector snail for the human-infecting parasite Schistosoma mansoni.</title>
        <authorList>
            <person name="Bu L."/>
            <person name="Lu L."/>
            <person name="Laidemitt M.R."/>
            <person name="Zhang S.M."/>
            <person name="Mutuku M."/>
            <person name="Mkoji G."/>
            <person name="Steinauer M."/>
            <person name="Loker E.S."/>
        </authorList>
    </citation>
    <scope>NUCLEOTIDE SEQUENCE</scope>
    <source>
        <strain evidence="1">KasaAsao</strain>
    </source>
</reference>
<keyword evidence="3" id="KW-1185">Reference proteome</keyword>
<comment type="caution">
    <text evidence="1">The sequence shown here is derived from an EMBL/GenBank/DDBJ whole genome shotgun (WGS) entry which is preliminary data.</text>
</comment>
<dbReference type="EMBL" id="JASAOG010000231">
    <property type="protein sequence ID" value="KAK0042827.1"/>
    <property type="molecule type" value="Genomic_DNA"/>
</dbReference>
<dbReference type="EMBL" id="JASAOG010000231">
    <property type="protein sequence ID" value="KAK0042838.1"/>
    <property type="molecule type" value="Genomic_DNA"/>
</dbReference>
<evidence type="ECO:0000313" key="3">
    <source>
        <dbReference type="Proteomes" id="UP001233172"/>
    </source>
</evidence>
<accession>A0AAD8EWC1</accession>
<gene>
    <name evidence="1" type="ORF">Bpfe_027741</name>
    <name evidence="2" type="ORF">Bpfe_027752</name>
</gene>
<protein>
    <submittedName>
        <fullName evidence="1">PRS7 protein</fullName>
    </submittedName>
</protein>
<evidence type="ECO:0000313" key="2">
    <source>
        <dbReference type="EMBL" id="KAK0042838.1"/>
    </source>
</evidence>
<name>A0AAD8EWC1_BIOPF</name>
<evidence type="ECO:0000313" key="1">
    <source>
        <dbReference type="EMBL" id="KAK0042827.1"/>
    </source>
</evidence>
<organism evidence="1 3">
    <name type="scientific">Biomphalaria pfeifferi</name>
    <name type="common">Bloodfluke planorb</name>
    <name type="synonym">Freshwater snail</name>
    <dbReference type="NCBI Taxonomy" id="112525"/>
    <lineage>
        <taxon>Eukaryota</taxon>
        <taxon>Metazoa</taxon>
        <taxon>Spiralia</taxon>
        <taxon>Lophotrochozoa</taxon>
        <taxon>Mollusca</taxon>
        <taxon>Gastropoda</taxon>
        <taxon>Heterobranchia</taxon>
        <taxon>Euthyneura</taxon>
        <taxon>Panpulmonata</taxon>
        <taxon>Hygrophila</taxon>
        <taxon>Lymnaeoidea</taxon>
        <taxon>Planorbidae</taxon>
        <taxon>Biomphalaria</taxon>
    </lineage>
</organism>
<feature type="non-terminal residue" evidence="1">
    <location>
        <position position="1"/>
    </location>
</feature>